<dbReference type="AlphaFoldDB" id="A0A517R9E1"/>
<feature type="signal peptide" evidence="7">
    <location>
        <begin position="1"/>
        <end position="19"/>
    </location>
</feature>
<dbReference type="PROSITE" id="PS51257">
    <property type="entry name" value="PROKAR_LIPOPROTEIN"/>
    <property type="match status" value="1"/>
</dbReference>
<dbReference type="InterPro" id="IPR006128">
    <property type="entry name" value="Lipoprotein_PsaA-like"/>
</dbReference>
<dbReference type="GO" id="GO:0007155">
    <property type="term" value="P:cell adhesion"/>
    <property type="evidence" value="ECO:0007669"/>
    <property type="project" value="InterPro"/>
</dbReference>
<protein>
    <submittedName>
        <fullName evidence="8">Periplasmic zinc-binding protein TroA</fullName>
    </submittedName>
</protein>
<dbReference type="SUPFAM" id="SSF53807">
    <property type="entry name" value="Helical backbone' metal receptor"/>
    <property type="match status" value="1"/>
</dbReference>
<organism evidence="8 9">
    <name type="scientific">Gimesia alba</name>
    <dbReference type="NCBI Taxonomy" id="2527973"/>
    <lineage>
        <taxon>Bacteria</taxon>
        <taxon>Pseudomonadati</taxon>
        <taxon>Planctomycetota</taxon>
        <taxon>Planctomycetia</taxon>
        <taxon>Planctomycetales</taxon>
        <taxon>Planctomycetaceae</taxon>
        <taxon>Gimesia</taxon>
    </lineage>
</organism>
<keyword evidence="4" id="KW-0479">Metal-binding</keyword>
<evidence type="ECO:0000256" key="6">
    <source>
        <dbReference type="RuleBase" id="RU003512"/>
    </source>
</evidence>
<reference evidence="8 9" key="1">
    <citation type="submission" date="2019-02" db="EMBL/GenBank/DDBJ databases">
        <title>Deep-cultivation of Planctomycetes and their phenomic and genomic characterization uncovers novel biology.</title>
        <authorList>
            <person name="Wiegand S."/>
            <person name="Jogler M."/>
            <person name="Boedeker C."/>
            <person name="Pinto D."/>
            <person name="Vollmers J."/>
            <person name="Rivas-Marin E."/>
            <person name="Kohn T."/>
            <person name="Peeters S.H."/>
            <person name="Heuer A."/>
            <person name="Rast P."/>
            <person name="Oberbeckmann S."/>
            <person name="Bunk B."/>
            <person name="Jeske O."/>
            <person name="Meyerdierks A."/>
            <person name="Storesund J.E."/>
            <person name="Kallscheuer N."/>
            <person name="Luecker S."/>
            <person name="Lage O.M."/>
            <person name="Pohl T."/>
            <person name="Merkel B.J."/>
            <person name="Hornburger P."/>
            <person name="Mueller R.-W."/>
            <person name="Bruemmer F."/>
            <person name="Labrenz M."/>
            <person name="Spormann A.M."/>
            <person name="Op den Camp H."/>
            <person name="Overmann J."/>
            <person name="Amann R."/>
            <person name="Jetten M.S.M."/>
            <person name="Mascher T."/>
            <person name="Medema M.H."/>
            <person name="Devos D.P."/>
            <person name="Kaster A.-K."/>
            <person name="Ovreas L."/>
            <person name="Rohde M."/>
            <person name="Galperin M.Y."/>
            <person name="Jogler C."/>
        </authorList>
    </citation>
    <scope>NUCLEOTIDE SEQUENCE [LARGE SCALE GENOMIC DNA]</scope>
    <source>
        <strain evidence="8 9">Pan241w</strain>
    </source>
</reference>
<evidence type="ECO:0000256" key="2">
    <source>
        <dbReference type="ARBA" id="ARBA00011028"/>
    </source>
</evidence>
<dbReference type="InterPro" id="IPR006129">
    <property type="entry name" value="AdhesinB"/>
</dbReference>
<evidence type="ECO:0000256" key="4">
    <source>
        <dbReference type="ARBA" id="ARBA00022723"/>
    </source>
</evidence>
<dbReference type="RefSeq" id="WP_145210488.1">
    <property type="nucleotide sequence ID" value="NZ_CP036269.1"/>
</dbReference>
<dbReference type="PANTHER" id="PTHR42953:SF1">
    <property type="entry name" value="METAL-BINDING PROTEIN HI_0362-RELATED"/>
    <property type="match status" value="1"/>
</dbReference>
<evidence type="ECO:0000256" key="7">
    <source>
        <dbReference type="SAM" id="SignalP"/>
    </source>
</evidence>
<evidence type="ECO:0000313" key="9">
    <source>
        <dbReference type="Proteomes" id="UP000317171"/>
    </source>
</evidence>
<evidence type="ECO:0000256" key="1">
    <source>
        <dbReference type="ARBA" id="ARBA00004196"/>
    </source>
</evidence>
<proteinExistence type="inferred from homology"/>
<accession>A0A517R9E1</accession>
<dbReference type="PRINTS" id="PR00691">
    <property type="entry name" value="ADHESINB"/>
</dbReference>
<comment type="similarity">
    <text evidence="2 6">Belongs to the bacterial solute-binding protein 9 family.</text>
</comment>
<keyword evidence="3 6" id="KW-0813">Transport</keyword>
<dbReference type="KEGG" id="gaz:Pan241w_05280"/>
<dbReference type="OrthoDB" id="9793396at2"/>
<dbReference type="InterPro" id="IPR006127">
    <property type="entry name" value="ZnuA-like"/>
</dbReference>
<comment type="subcellular location">
    <subcellularLocation>
        <location evidence="1">Cell envelope</location>
    </subcellularLocation>
</comment>
<dbReference type="Gene3D" id="3.40.50.1980">
    <property type="entry name" value="Nitrogenase molybdenum iron protein domain"/>
    <property type="match status" value="2"/>
</dbReference>
<feature type="chain" id="PRO_5021901226" evidence="7">
    <location>
        <begin position="20"/>
        <end position="331"/>
    </location>
</feature>
<keyword evidence="5 7" id="KW-0732">Signal</keyword>
<dbReference type="PRINTS" id="PR00690">
    <property type="entry name" value="ADHESNFAMILY"/>
</dbReference>
<dbReference type="GO" id="GO:0046872">
    <property type="term" value="F:metal ion binding"/>
    <property type="evidence" value="ECO:0007669"/>
    <property type="project" value="UniProtKB-KW"/>
</dbReference>
<dbReference type="InterPro" id="IPR050492">
    <property type="entry name" value="Bact_metal-bind_prot9"/>
</dbReference>
<sequence precursor="true">MRRLLAFTLLLSLLVGCQSKEGTSPDSTTDQKQPEIELKYPIPVAATVGMVADLVKNVGREYVNVTQIMGSGVDPHMHKASRDDVQTIMNADLVFYSGLMLEGKMADTLIKVSRNKPVFAVTELIDEKTLLEPEDFNGHYDPHVWMDVAAWSQCVDAVKDALSQVDPKHADVYQKNAAEYKKELEQLHQYGLKTMQSIPEASRTLITSHDAFNYFGRAYGLDVQGVQGISTESEAGLKRINQLVDMLVKKNIKAVFVESSVSKKNITALIDGAKAQGHDIIIGGELFSDAMGEAGTYEGTYTGMLDHNFTTVARALGGTAPEKGMQGKLTR</sequence>
<dbReference type="GO" id="GO:0030313">
    <property type="term" value="C:cell envelope"/>
    <property type="evidence" value="ECO:0007669"/>
    <property type="project" value="UniProtKB-SubCell"/>
</dbReference>
<evidence type="ECO:0000313" key="8">
    <source>
        <dbReference type="EMBL" id="QDT40471.1"/>
    </source>
</evidence>
<dbReference type="GO" id="GO:0030001">
    <property type="term" value="P:metal ion transport"/>
    <property type="evidence" value="ECO:0007669"/>
    <property type="project" value="InterPro"/>
</dbReference>
<dbReference type="EMBL" id="CP036269">
    <property type="protein sequence ID" value="QDT40471.1"/>
    <property type="molecule type" value="Genomic_DNA"/>
</dbReference>
<dbReference type="Proteomes" id="UP000317171">
    <property type="component" value="Chromosome"/>
</dbReference>
<dbReference type="PANTHER" id="PTHR42953">
    <property type="entry name" value="HIGH-AFFINITY ZINC UPTAKE SYSTEM PROTEIN ZNUA-RELATED"/>
    <property type="match status" value="1"/>
</dbReference>
<evidence type="ECO:0000256" key="5">
    <source>
        <dbReference type="ARBA" id="ARBA00022729"/>
    </source>
</evidence>
<dbReference type="Pfam" id="PF01297">
    <property type="entry name" value="ZnuA"/>
    <property type="match status" value="1"/>
</dbReference>
<name>A0A517R9E1_9PLAN</name>
<keyword evidence="9" id="KW-1185">Reference proteome</keyword>
<gene>
    <name evidence="8" type="primary">troA</name>
    <name evidence="8" type="ORF">Pan241w_05280</name>
</gene>
<evidence type="ECO:0000256" key="3">
    <source>
        <dbReference type="ARBA" id="ARBA00022448"/>
    </source>
</evidence>